<feature type="transmembrane region" description="Helical" evidence="2">
    <location>
        <begin position="263"/>
        <end position="284"/>
    </location>
</feature>
<evidence type="ECO:0000313" key="3">
    <source>
        <dbReference type="EMBL" id="KAF8473094.1"/>
    </source>
</evidence>
<sequence length="395" mass="44931">MPENNSLAEQGQHGPTSPETPDISEGNTQDDSRQQCPMPLGVPLTGNILFTMSWIVGLGIPKAVYSYRGQSLISPTLDWVAGIIFTLISFCLGVIESKRPELCPRFFKVDLAPFILKFLRRDGGECCSELMKGTDWIPFTVLVWFTSVLPLLLVVESTLSSVVYTEWNNSRKIVSVLTVGGYNTTRLVTSAWAEKVGPTWTAKRTHFELDYVDDPPWRLMMTSQLYEDGYILHVLGSSMAIFLFCLYGLQVLWPKRLQGNGRYAFFVFAAMWLANVVFLVVKIIRTNSDDLKFAQLILTMIIRLYLWMIPWAAPPILERRHFEGFISRHSHSQRPIIQYLNVIWGVFTAILEVTVLFAWQEPKFPETLFGSFFLCCALVPIWKGICVIIPPAWVD</sequence>
<reference evidence="3" key="1">
    <citation type="submission" date="2019-10" db="EMBL/GenBank/DDBJ databases">
        <authorList>
            <consortium name="DOE Joint Genome Institute"/>
            <person name="Kuo A."/>
            <person name="Miyauchi S."/>
            <person name="Kiss E."/>
            <person name="Drula E."/>
            <person name="Kohler A."/>
            <person name="Sanchez-Garcia M."/>
            <person name="Andreopoulos B."/>
            <person name="Barry K.W."/>
            <person name="Bonito G."/>
            <person name="Buee M."/>
            <person name="Carver A."/>
            <person name="Chen C."/>
            <person name="Cichocki N."/>
            <person name="Clum A."/>
            <person name="Culley D."/>
            <person name="Crous P.W."/>
            <person name="Fauchery L."/>
            <person name="Girlanda M."/>
            <person name="Hayes R."/>
            <person name="Keri Z."/>
            <person name="LaButti K."/>
            <person name="Lipzen A."/>
            <person name="Lombard V."/>
            <person name="Magnuson J."/>
            <person name="Maillard F."/>
            <person name="Morin E."/>
            <person name="Murat C."/>
            <person name="Nolan M."/>
            <person name="Ohm R."/>
            <person name="Pangilinan J."/>
            <person name="Pereira M."/>
            <person name="Perotto S."/>
            <person name="Peter M."/>
            <person name="Riley R."/>
            <person name="Sitrit Y."/>
            <person name="Stielow B."/>
            <person name="Szollosi G."/>
            <person name="Zifcakova L."/>
            <person name="Stursova M."/>
            <person name="Spatafora J.W."/>
            <person name="Tedersoo L."/>
            <person name="Vaario L.-M."/>
            <person name="Yamada A."/>
            <person name="Yan M."/>
            <person name="Wang P."/>
            <person name="Xu J."/>
            <person name="Bruns T."/>
            <person name="Baldrian P."/>
            <person name="Vilgalys R."/>
            <person name="Henrissat B."/>
            <person name="Grigoriev I.V."/>
            <person name="Hibbett D."/>
            <person name="Nagy L.G."/>
            <person name="Martin F.M."/>
        </authorList>
    </citation>
    <scope>NUCLEOTIDE SEQUENCE</scope>
    <source>
        <strain evidence="3">Prilba</strain>
    </source>
</reference>
<organism evidence="3 4">
    <name type="scientific">Russula ochroleuca</name>
    <dbReference type="NCBI Taxonomy" id="152965"/>
    <lineage>
        <taxon>Eukaryota</taxon>
        <taxon>Fungi</taxon>
        <taxon>Dikarya</taxon>
        <taxon>Basidiomycota</taxon>
        <taxon>Agaricomycotina</taxon>
        <taxon>Agaricomycetes</taxon>
        <taxon>Russulales</taxon>
        <taxon>Russulaceae</taxon>
        <taxon>Russula</taxon>
    </lineage>
</organism>
<feature type="compositionally biased region" description="Polar residues" evidence="1">
    <location>
        <begin position="1"/>
        <end position="29"/>
    </location>
</feature>
<feature type="transmembrane region" description="Helical" evidence="2">
    <location>
        <begin position="296"/>
        <end position="316"/>
    </location>
</feature>
<protein>
    <submittedName>
        <fullName evidence="3">Uncharacterized protein</fullName>
    </submittedName>
</protein>
<keyword evidence="4" id="KW-1185">Reference proteome</keyword>
<evidence type="ECO:0000256" key="2">
    <source>
        <dbReference type="SAM" id="Phobius"/>
    </source>
</evidence>
<evidence type="ECO:0000313" key="4">
    <source>
        <dbReference type="Proteomes" id="UP000759537"/>
    </source>
</evidence>
<keyword evidence="2" id="KW-0812">Transmembrane</keyword>
<keyword evidence="2" id="KW-1133">Transmembrane helix</keyword>
<keyword evidence="2" id="KW-0472">Membrane</keyword>
<dbReference type="Proteomes" id="UP000759537">
    <property type="component" value="Unassembled WGS sequence"/>
</dbReference>
<comment type="caution">
    <text evidence="3">The sequence shown here is derived from an EMBL/GenBank/DDBJ whole genome shotgun (WGS) entry which is preliminary data.</text>
</comment>
<feature type="transmembrane region" description="Helical" evidence="2">
    <location>
        <begin position="48"/>
        <end position="65"/>
    </location>
</feature>
<feature type="transmembrane region" description="Helical" evidence="2">
    <location>
        <begin position="336"/>
        <end position="359"/>
    </location>
</feature>
<dbReference type="OrthoDB" id="3268450at2759"/>
<feature type="region of interest" description="Disordered" evidence="1">
    <location>
        <begin position="1"/>
        <end position="36"/>
    </location>
</feature>
<feature type="transmembrane region" description="Helical" evidence="2">
    <location>
        <begin position="141"/>
        <end position="164"/>
    </location>
</feature>
<feature type="transmembrane region" description="Helical" evidence="2">
    <location>
        <begin position="230"/>
        <end position="251"/>
    </location>
</feature>
<name>A0A9P5K020_9AGAM</name>
<dbReference type="EMBL" id="WHVB01000019">
    <property type="protein sequence ID" value="KAF8473094.1"/>
    <property type="molecule type" value="Genomic_DNA"/>
</dbReference>
<evidence type="ECO:0000256" key="1">
    <source>
        <dbReference type="SAM" id="MobiDB-lite"/>
    </source>
</evidence>
<gene>
    <name evidence="3" type="ORF">DFH94DRAFT_765999</name>
</gene>
<reference evidence="3" key="2">
    <citation type="journal article" date="2020" name="Nat. Commun.">
        <title>Large-scale genome sequencing of mycorrhizal fungi provides insights into the early evolution of symbiotic traits.</title>
        <authorList>
            <person name="Miyauchi S."/>
            <person name="Kiss E."/>
            <person name="Kuo A."/>
            <person name="Drula E."/>
            <person name="Kohler A."/>
            <person name="Sanchez-Garcia M."/>
            <person name="Morin E."/>
            <person name="Andreopoulos B."/>
            <person name="Barry K.W."/>
            <person name="Bonito G."/>
            <person name="Buee M."/>
            <person name="Carver A."/>
            <person name="Chen C."/>
            <person name="Cichocki N."/>
            <person name="Clum A."/>
            <person name="Culley D."/>
            <person name="Crous P.W."/>
            <person name="Fauchery L."/>
            <person name="Girlanda M."/>
            <person name="Hayes R.D."/>
            <person name="Keri Z."/>
            <person name="LaButti K."/>
            <person name="Lipzen A."/>
            <person name="Lombard V."/>
            <person name="Magnuson J."/>
            <person name="Maillard F."/>
            <person name="Murat C."/>
            <person name="Nolan M."/>
            <person name="Ohm R.A."/>
            <person name="Pangilinan J."/>
            <person name="Pereira M.F."/>
            <person name="Perotto S."/>
            <person name="Peter M."/>
            <person name="Pfister S."/>
            <person name="Riley R."/>
            <person name="Sitrit Y."/>
            <person name="Stielow J.B."/>
            <person name="Szollosi G."/>
            <person name="Zifcakova L."/>
            <person name="Stursova M."/>
            <person name="Spatafora J.W."/>
            <person name="Tedersoo L."/>
            <person name="Vaario L.M."/>
            <person name="Yamada A."/>
            <person name="Yan M."/>
            <person name="Wang P."/>
            <person name="Xu J."/>
            <person name="Bruns T."/>
            <person name="Baldrian P."/>
            <person name="Vilgalys R."/>
            <person name="Dunand C."/>
            <person name="Henrissat B."/>
            <person name="Grigoriev I.V."/>
            <person name="Hibbett D."/>
            <person name="Nagy L.G."/>
            <person name="Martin F.M."/>
        </authorList>
    </citation>
    <scope>NUCLEOTIDE SEQUENCE</scope>
    <source>
        <strain evidence="3">Prilba</strain>
    </source>
</reference>
<dbReference type="AlphaFoldDB" id="A0A9P5K020"/>
<feature type="transmembrane region" description="Helical" evidence="2">
    <location>
        <begin position="77"/>
        <end position="95"/>
    </location>
</feature>
<proteinExistence type="predicted"/>
<accession>A0A9P5K020</accession>
<feature type="transmembrane region" description="Helical" evidence="2">
    <location>
        <begin position="371"/>
        <end position="393"/>
    </location>
</feature>